<reference evidence="14 15" key="1">
    <citation type="submission" date="2022-10" db="EMBL/GenBank/DDBJ databases">
        <title>Defluviimonas sp. nov., isolated from ocean surface water.</title>
        <authorList>
            <person name="He W."/>
            <person name="Wang L."/>
            <person name="Zhang D.-F."/>
        </authorList>
    </citation>
    <scope>NUCLEOTIDE SEQUENCE [LARGE SCALE GENOMIC DNA]</scope>
    <source>
        <strain evidence="14 15">WL0075</strain>
    </source>
</reference>
<evidence type="ECO:0000313" key="15">
    <source>
        <dbReference type="Proteomes" id="UP001652503"/>
    </source>
</evidence>
<feature type="domain" description="Flagellar motor switch protein FliG N-terminal" evidence="13">
    <location>
        <begin position="17"/>
        <end position="119"/>
    </location>
</feature>
<evidence type="ECO:0000256" key="1">
    <source>
        <dbReference type="ARBA" id="ARBA00004117"/>
    </source>
</evidence>
<keyword evidence="9" id="KW-0975">Bacterial flagellum</keyword>
<evidence type="ECO:0000256" key="8">
    <source>
        <dbReference type="ARBA" id="ARBA00023136"/>
    </source>
</evidence>
<evidence type="ECO:0000256" key="3">
    <source>
        <dbReference type="ARBA" id="ARBA00010299"/>
    </source>
</evidence>
<dbReference type="RefSeq" id="WP_263721874.1">
    <property type="nucleotide sequence ID" value="NZ_JAOWLA010000010.1"/>
</dbReference>
<evidence type="ECO:0000256" key="9">
    <source>
        <dbReference type="ARBA" id="ARBA00023143"/>
    </source>
</evidence>
<dbReference type="InterPro" id="IPR032779">
    <property type="entry name" value="FliG_M"/>
</dbReference>
<evidence type="ECO:0000313" key="14">
    <source>
        <dbReference type="EMBL" id="MCV2865352.1"/>
    </source>
</evidence>
<dbReference type="PRINTS" id="PR00954">
    <property type="entry name" value="FLGMOTORFLIG"/>
</dbReference>
<comment type="similarity">
    <text evidence="3">Belongs to the FliG family.</text>
</comment>
<feature type="domain" description="Flagellar motor switch protein FliG C-terminal" evidence="11">
    <location>
        <begin position="229"/>
        <end position="339"/>
    </location>
</feature>
<keyword evidence="14" id="KW-0969">Cilium</keyword>
<comment type="function">
    <text evidence="10">FliG is one of three proteins (FliG, FliN, FliM) that forms the rotor-mounted switch complex (C ring), located at the base of the basal body. This complex interacts with the CheY and CheZ chemotaxis proteins, in addition to contacting components of the motor that determine the direction of flagellar rotation.</text>
</comment>
<dbReference type="Pfam" id="PF14842">
    <property type="entry name" value="FliG_N"/>
    <property type="match status" value="1"/>
</dbReference>
<organism evidence="14 15">
    <name type="scientific">Albidovulum sediminicola</name>
    <dbReference type="NCBI Taxonomy" id="2984331"/>
    <lineage>
        <taxon>Bacteria</taxon>
        <taxon>Pseudomonadati</taxon>
        <taxon>Pseudomonadota</taxon>
        <taxon>Alphaproteobacteria</taxon>
        <taxon>Rhodobacterales</taxon>
        <taxon>Paracoccaceae</taxon>
        <taxon>Albidovulum</taxon>
    </lineage>
</organism>
<dbReference type="Proteomes" id="UP001652503">
    <property type="component" value="Unassembled WGS sequence"/>
</dbReference>
<dbReference type="Gene3D" id="1.10.220.30">
    <property type="match status" value="3"/>
</dbReference>
<evidence type="ECO:0000256" key="4">
    <source>
        <dbReference type="ARBA" id="ARBA00021870"/>
    </source>
</evidence>
<dbReference type="PANTHER" id="PTHR30534">
    <property type="entry name" value="FLAGELLAR MOTOR SWITCH PROTEIN FLIG"/>
    <property type="match status" value="1"/>
</dbReference>
<dbReference type="Pfam" id="PF14841">
    <property type="entry name" value="FliG_M"/>
    <property type="match status" value="1"/>
</dbReference>
<dbReference type="InterPro" id="IPR011002">
    <property type="entry name" value="FliG_a-hlx"/>
</dbReference>
<dbReference type="PANTHER" id="PTHR30534:SF0">
    <property type="entry name" value="FLAGELLAR MOTOR SWITCH PROTEIN FLIG"/>
    <property type="match status" value="1"/>
</dbReference>
<feature type="domain" description="Flagellar motor switch protein FliG middle" evidence="12">
    <location>
        <begin position="127"/>
        <end position="200"/>
    </location>
</feature>
<evidence type="ECO:0000259" key="13">
    <source>
        <dbReference type="Pfam" id="PF14842"/>
    </source>
</evidence>
<evidence type="ECO:0000259" key="12">
    <source>
        <dbReference type="Pfam" id="PF14841"/>
    </source>
</evidence>
<dbReference type="InterPro" id="IPR000090">
    <property type="entry name" value="Flg_Motor_Flig"/>
</dbReference>
<keyword evidence="6" id="KW-0145">Chemotaxis</keyword>
<dbReference type="Pfam" id="PF01706">
    <property type="entry name" value="FliG_C"/>
    <property type="match status" value="1"/>
</dbReference>
<protein>
    <recommendedName>
        <fullName evidence="4">Flagellar motor switch protein FliG</fullName>
    </recommendedName>
</protein>
<gene>
    <name evidence="14" type="ORF">OE647_11510</name>
</gene>
<comment type="caution">
    <text evidence="14">The sequence shown here is derived from an EMBL/GenBank/DDBJ whole genome shotgun (WGS) entry which is preliminary data.</text>
</comment>
<evidence type="ECO:0000256" key="10">
    <source>
        <dbReference type="ARBA" id="ARBA00025598"/>
    </source>
</evidence>
<name>A0ABT2Z2L1_9RHOB</name>
<keyword evidence="5" id="KW-1003">Cell membrane</keyword>
<evidence type="ECO:0000256" key="6">
    <source>
        <dbReference type="ARBA" id="ARBA00022500"/>
    </source>
</evidence>
<dbReference type="InterPro" id="IPR023087">
    <property type="entry name" value="Flg_Motor_Flig_C"/>
</dbReference>
<keyword evidence="8" id="KW-0472">Membrane</keyword>
<evidence type="ECO:0000256" key="5">
    <source>
        <dbReference type="ARBA" id="ARBA00022475"/>
    </source>
</evidence>
<dbReference type="SUPFAM" id="SSF48029">
    <property type="entry name" value="FliG"/>
    <property type="match status" value="2"/>
</dbReference>
<keyword evidence="14" id="KW-0966">Cell projection</keyword>
<proteinExistence type="inferred from homology"/>
<sequence length="346" mass="36589">MTMIATTAPAPDAGLSLSGREKAAVIVRLLLSEGAEPPLQALPDHMQAALTEQIGRMRSVDRPTLRAVVEDFCASIESVGLSFPGGIEGALGMLGDHISADAASRLRRLANASDAADPWVRLAGQPPERLMPVLEREAVEVGAVLLSKLPVARAAELLGLLPGERARRLAFAVSQTGSVAPETVRRIGQALAQDLEAQPSRAFDASPGERMGAILNLSASATRDEVLRALDEEDRDFATAVRKSIFTFADVPARLDPRDVPKAVRGVDQAVLVRALAGASGDQEAAAEFILSALSQRMAATLREEMADLGKVREKDAEAAQTELVGAVRDLVAAGEIRLKTEAEDD</sequence>
<evidence type="ECO:0000256" key="2">
    <source>
        <dbReference type="ARBA" id="ARBA00004413"/>
    </source>
</evidence>
<dbReference type="EMBL" id="JAOWLA010000010">
    <property type="protein sequence ID" value="MCV2865352.1"/>
    <property type="molecule type" value="Genomic_DNA"/>
</dbReference>
<evidence type="ECO:0000259" key="11">
    <source>
        <dbReference type="Pfam" id="PF01706"/>
    </source>
</evidence>
<dbReference type="InterPro" id="IPR028263">
    <property type="entry name" value="FliG_N"/>
</dbReference>
<keyword evidence="15" id="KW-1185">Reference proteome</keyword>
<evidence type="ECO:0000256" key="7">
    <source>
        <dbReference type="ARBA" id="ARBA00022779"/>
    </source>
</evidence>
<accession>A0ABT2Z2L1</accession>
<keyword evidence="7" id="KW-0283">Flagellar rotation</keyword>
<keyword evidence="14" id="KW-0282">Flagellum</keyword>
<comment type="subcellular location">
    <subcellularLocation>
        <location evidence="1">Bacterial flagellum basal body</location>
    </subcellularLocation>
    <subcellularLocation>
        <location evidence="2">Cell membrane</location>
        <topology evidence="2">Peripheral membrane protein</topology>
        <orientation evidence="2">Cytoplasmic side</orientation>
    </subcellularLocation>
</comment>